<reference evidence="7 8" key="1">
    <citation type="journal article" date="2016" name="Proc. Natl. Acad. Sci. U.S.A.">
        <title>Comparative genomics of biotechnologically important yeasts.</title>
        <authorList>
            <person name="Riley R."/>
            <person name="Haridas S."/>
            <person name="Wolfe K.H."/>
            <person name="Lopes M.R."/>
            <person name="Hittinger C.T."/>
            <person name="Goeker M."/>
            <person name="Salamov A.A."/>
            <person name="Wisecaver J.H."/>
            <person name="Long T.M."/>
            <person name="Calvey C.H."/>
            <person name="Aerts A.L."/>
            <person name="Barry K.W."/>
            <person name="Choi C."/>
            <person name="Clum A."/>
            <person name="Coughlan A.Y."/>
            <person name="Deshpande S."/>
            <person name="Douglass A.P."/>
            <person name="Hanson S.J."/>
            <person name="Klenk H.-P."/>
            <person name="LaButti K.M."/>
            <person name="Lapidus A."/>
            <person name="Lindquist E.A."/>
            <person name="Lipzen A.M."/>
            <person name="Meier-Kolthoff J.P."/>
            <person name="Ohm R.A."/>
            <person name="Otillar R.P."/>
            <person name="Pangilinan J.L."/>
            <person name="Peng Y."/>
            <person name="Rokas A."/>
            <person name="Rosa C.A."/>
            <person name="Scheuner C."/>
            <person name="Sibirny A.A."/>
            <person name="Slot J.C."/>
            <person name="Stielow J.B."/>
            <person name="Sun H."/>
            <person name="Kurtzman C.P."/>
            <person name="Blackwell M."/>
            <person name="Grigoriev I.V."/>
            <person name="Jeffries T.W."/>
        </authorList>
    </citation>
    <scope>NUCLEOTIDE SEQUENCE [LARGE SCALE GENOMIC DNA]</scope>
    <source>
        <strain evidence="8">ATCC 58044 / CBS 1984 / NCYC 433 / NRRL Y-366-8</strain>
    </source>
</reference>
<comment type="similarity">
    <text evidence="2">Belongs to the MSOX/MTOX family.</text>
</comment>
<dbReference type="GO" id="GO:0008115">
    <property type="term" value="F:sarcosine oxidase activity"/>
    <property type="evidence" value="ECO:0007669"/>
    <property type="project" value="TreeGrafter"/>
</dbReference>
<dbReference type="Gene3D" id="3.50.50.60">
    <property type="entry name" value="FAD/NAD(P)-binding domain"/>
    <property type="match status" value="1"/>
</dbReference>
<evidence type="ECO:0000256" key="3">
    <source>
        <dbReference type="ARBA" id="ARBA00022630"/>
    </source>
</evidence>
<dbReference type="InterPro" id="IPR036188">
    <property type="entry name" value="FAD/NAD-bd_sf"/>
</dbReference>
<evidence type="ECO:0000256" key="5">
    <source>
        <dbReference type="ARBA" id="ARBA00023002"/>
    </source>
</evidence>
<accession>A0A1E3NY16</accession>
<dbReference type="EMBL" id="KV454212">
    <property type="protein sequence ID" value="ODQ58091.1"/>
    <property type="molecule type" value="Genomic_DNA"/>
</dbReference>
<evidence type="ECO:0000313" key="7">
    <source>
        <dbReference type="EMBL" id="ODQ58091.1"/>
    </source>
</evidence>
<comment type="cofactor">
    <cofactor evidence="1">
        <name>FAD</name>
        <dbReference type="ChEBI" id="CHEBI:57692"/>
    </cofactor>
</comment>
<dbReference type="PANTHER" id="PTHR10961:SF15">
    <property type="entry name" value="FAD DEPENDENT OXIDOREDUCTASE DOMAIN-CONTAINING PROTEIN"/>
    <property type="match status" value="1"/>
</dbReference>
<organism evidence="7 8">
    <name type="scientific">Wickerhamomyces anomalus (strain ATCC 58044 / CBS 1984 / NCYC 433 / NRRL Y-366-8)</name>
    <name type="common">Yeast</name>
    <name type="synonym">Hansenula anomala</name>
    <dbReference type="NCBI Taxonomy" id="683960"/>
    <lineage>
        <taxon>Eukaryota</taxon>
        <taxon>Fungi</taxon>
        <taxon>Dikarya</taxon>
        <taxon>Ascomycota</taxon>
        <taxon>Saccharomycotina</taxon>
        <taxon>Saccharomycetes</taxon>
        <taxon>Phaffomycetales</taxon>
        <taxon>Wickerhamomycetaceae</taxon>
        <taxon>Wickerhamomyces</taxon>
    </lineage>
</organism>
<keyword evidence="8" id="KW-1185">Reference proteome</keyword>
<dbReference type="Gene3D" id="3.30.9.10">
    <property type="entry name" value="D-Amino Acid Oxidase, subunit A, domain 2"/>
    <property type="match status" value="1"/>
</dbReference>
<evidence type="ECO:0000313" key="8">
    <source>
        <dbReference type="Proteomes" id="UP000094112"/>
    </source>
</evidence>
<evidence type="ECO:0000256" key="4">
    <source>
        <dbReference type="ARBA" id="ARBA00022827"/>
    </source>
</evidence>
<evidence type="ECO:0000259" key="6">
    <source>
        <dbReference type="Pfam" id="PF01266"/>
    </source>
</evidence>
<dbReference type="RefSeq" id="XP_019037298.1">
    <property type="nucleotide sequence ID" value="XM_019182786.1"/>
</dbReference>
<evidence type="ECO:0000256" key="1">
    <source>
        <dbReference type="ARBA" id="ARBA00001974"/>
    </source>
</evidence>
<dbReference type="Pfam" id="PF01266">
    <property type="entry name" value="DAO"/>
    <property type="match status" value="1"/>
</dbReference>
<dbReference type="GO" id="GO:0050660">
    <property type="term" value="F:flavin adenine dinucleotide binding"/>
    <property type="evidence" value="ECO:0007669"/>
    <property type="project" value="InterPro"/>
</dbReference>
<keyword evidence="3" id="KW-0285">Flavoprotein</keyword>
<dbReference type="Proteomes" id="UP000094112">
    <property type="component" value="Unassembled WGS sequence"/>
</dbReference>
<dbReference type="SUPFAM" id="SSF51905">
    <property type="entry name" value="FAD/NAD(P)-binding domain"/>
    <property type="match status" value="1"/>
</dbReference>
<proteinExistence type="inferred from homology"/>
<keyword evidence="5" id="KW-0560">Oxidoreductase</keyword>
<name>A0A1E3NY16_WICAA</name>
<dbReference type="STRING" id="683960.A0A1E3NY16"/>
<feature type="domain" description="FAD dependent oxidoreductase" evidence="6">
    <location>
        <begin position="11"/>
        <end position="434"/>
    </location>
</feature>
<gene>
    <name evidence="7" type="ORF">WICANDRAFT_56696</name>
</gene>
<dbReference type="PANTHER" id="PTHR10961">
    <property type="entry name" value="PEROXISOMAL SARCOSINE OXIDASE"/>
    <property type="match status" value="1"/>
</dbReference>
<evidence type="ECO:0000256" key="2">
    <source>
        <dbReference type="ARBA" id="ARBA00010989"/>
    </source>
</evidence>
<dbReference type="InterPro" id="IPR006076">
    <property type="entry name" value="FAD-dep_OxRdtase"/>
</dbReference>
<sequence length="505" mass="57512">MNKTITRDSQIVIVGAGVFGLSNALHLAQNGYKNITVFDRLDFTNNHYTFLEGADTASADLNKIFRARYENEKHYQDLAFEAFEIWQKWDREIELLPEHEAKKYTGLKLLDLCGMLTMDDILSKGSKESRENFEKEGFAPLVYDINNPKDVKRANVAGFGNKVKYGQDMKKKIPQIEGVLDTTSGMLYASRACQYAKYLCEQLGVRFVLGGDKGSFQDYIYKDQEQKQVGGIITKDGRRYLADLVVVNCGPWSTSIVPELDGINEATGGNIFIFKVPEHRKDLRVKYSAKNFPLIGWKTGHAREKEHMGGMMMFPMAEPEGYMKIIVRQTKYTNPIKTKDGKIISIPKTSNSSPPHNYLTKSIVSQAKEWLELFFPDLVEAGIHLESKALWYTDTINNDYIYDFVPGKEGLFVACGGSGHAFKMLPVLGQFLVDKIEGRENLYTQIFKWRYPKDFDKDVNGLKEKLDSKRRYDLQELSGPEDLKFQKKSFSSEIGLSNLQITSKL</sequence>
<protein>
    <recommendedName>
        <fullName evidence="6">FAD dependent oxidoreductase domain-containing protein</fullName>
    </recommendedName>
</protein>
<dbReference type="GeneID" id="30200032"/>
<keyword evidence="4" id="KW-0274">FAD</keyword>
<dbReference type="OrthoDB" id="2219495at2759"/>
<dbReference type="InterPro" id="IPR045170">
    <property type="entry name" value="MTOX"/>
</dbReference>
<dbReference type="AlphaFoldDB" id="A0A1E3NY16"/>